<dbReference type="InterPro" id="IPR002559">
    <property type="entry name" value="Transposase_11"/>
</dbReference>
<sequence>MEWEFIDGSIVKAHQHSAGAASEENQAIGKSRGGNTTKIHMAVDAHGLPIDFEITGGEVHDCKVAPEFIEKLPAADFTVADKGYDSEEVRDTIRKKSSIPVIPRKSNSKIGNADMDWCLYKYRHLVENLFARIKHFRGLATRFDKLKRNYASVVAMVCALLWLPM</sequence>
<dbReference type="GO" id="GO:0004803">
    <property type="term" value="F:transposase activity"/>
    <property type="evidence" value="ECO:0007669"/>
    <property type="project" value="InterPro"/>
</dbReference>
<keyword evidence="3" id="KW-1185">Reference proteome</keyword>
<name>G9ENY3_9GAMM</name>
<dbReference type="GO" id="GO:0006313">
    <property type="term" value="P:DNA transposition"/>
    <property type="evidence" value="ECO:0007669"/>
    <property type="project" value="InterPro"/>
</dbReference>
<dbReference type="NCBIfam" id="NF033580">
    <property type="entry name" value="transpos_IS5_3"/>
    <property type="match status" value="1"/>
</dbReference>
<dbReference type="EMBL" id="JH413820">
    <property type="protein sequence ID" value="EHL31055.1"/>
    <property type="molecule type" value="Genomic_DNA"/>
</dbReference>
<dbReference type="GO" id="GO:0003677">
    <property type="term" value="F:DNA binding"/>
    <property type="evidence" value="ECO:0007669"/>
    <property type="project" value="InterPro"/>
</dbReference>
<evidence type="ECO:0000259" key="1">
    <source>
        <dbReference type="Pfam" id="PF01609"/>
    </source>
</evidence>
<accession>G9ENY3</accession>
<proteinExistence type="predicted"/>
<evidence type="ECO:0000313" key="2">
    <source>
        <dbReference type="EMBL" id="EHL31055.1"/>
    </source>
</evidence>
<evidence type="ECO:0000313" key="3">
    <source>
        <dbReference type="Proteomes" id="UP000002770"/>
    </source>
</evidence>
<gene>
    <name evidence="2" type="ORF">LDG_6963</name>
</gene>
<dbReference type="AlphaFoldDB" id="G9ENY3"/>
<dbReference type="PANTHER" id="PTHR30007:SF1">
    <property type="entry name" value="BLR1914 PROTEIN"/>
    <property type="match status" value="1"/>
</dbReference>
<organism evidence="2 3">
    <name type="scientific">Legionella drancourtii LLAP12</name>
    <dbReference type="NCBI Taxonomy" id="658187"/>
    <lineage>
        <taxon>Bacteria</taxon>
        <taxon>Pseudomonadati</taxon>
        <taxon>Pseudomonadota</taxon>
        <taxon>Gammaproteobacteria</taxon>
        <taxon>Legionellales</taxon>
        <taxon>Legionellaceae</taxon>
        <taxon>Legionella</taxon>
    </lineage>
</organism>
<dbReference type="Pfam" id="PF01609">
    <property type="entry name" value="DDE_Tnp_1"/>
    <property type="match status" value="1"/>
</dbReference>
<dbReference type="STRING" id="658187.LDG_6963"/>
<dbReference type="InParanoid" id="G9ENY3"/>
<dbReference type="HOGENOM" id="CLU_055261_9_1_6"/>
<reference evidence="2 3" key="1">
    <citation type="journal article" date="2011" name="BMC Genomics">
        <title>Insight into cross-talk between intra-amoebal pathogens.</title>
        <authorList>
            <person name="Gimenez G."/>
            <person name="Bertelli C."/>
            <person name="Moliner C."/>
            <person name="Robert C."/>
            <person name="Raoult D."/>
            <person name="Fournier P.E."/>
            <person name="Greub G."/>
        </authorList>
    </citation>
    <scope>NUCLEOTIDE SEQUENCE [LARGE SCALE GENOMIC DNA]</scope>
    <source>
        <strain evidence="2 3">LLAP12</strain>
    </source>
</reference>
<feature type="domain" description="Transposase IS4-like" evidence="1">
    <location>
        <begin position="6"/>
        <end position="162"/>
    </location>
</feature>
<dbReference type="eggNOG" id="COG3293">
    <property type="taxonomic scope" value="Bacteria"/>
</dbReference>
<dbReference type="Proteomes" id="UP000002770">
    <property type="component" value="Unassembled WGS sequence"/>
</dbReference>
<dbReference type="PANTHER" id="PTHR30007">
    <property type="entry name" value="PHP DOMAIN PROTEIN"/>
    <property type="match status" value="1"/>
</dbReference>
<protein>
    <submittedName>
        <fullName evidence="2">ISSod6 transposase, IS1301</fullName>
    </submittedName>
</protein>